<dbReference type="InterPro" id="IPR032675">
    <property type="entry name" value="LRR_dom_sf"/>
</dbReference>
<keyword evidence="6 17" id="KW-0812">Transmembrane</keyword>
<feature type="transmembrane region" description="Helical" evidence="17">
    <location>
        <begin position="20"/>
        <end position="40"/>
    </location>
</feature>
<dbReference type="PROSITE" id="PS50011">
    <property type="entry name" value="PROTEIN_KINASE_DOM"/>
    <property type="match status" value="1"/>
</dbReference>
<dbReference type="Pfam" id="PF07714">
    <property type="entry name" value="PK_Tyr_Ser-Thr"/>
    <property type="match status" value="1"/>
</dbReference>
<keyword evidence="8 15" id="KW-0547">Nucleotide-binding</keyword>
<dbReference type="Gene3D" id="1.10.510.10">
    <property type="entry name" value="Transferase(Phosphotransferase) domain 1"/>
    <property type="match status" value="1"/>
</dbReference>
<keyword evidence="20" id="KW-1185">Reference proteome</keyword>
<dbReference type="InterPro" id="IPR000719">
    <property type="entry name" value="Prot_kinase_dom"/>
</dbReference>
<dbReference type="PROSITE" id="PS51450">
    <property type="entry name" value="LRR"/>
    <property type="match status" value="1"/>
</dbReference>
<dbReference type="PANTHER" id="PTHR45631:SF68">
    <property type="entry name" value="REPEAT FAMILY PROTEIN, PUTATIVE, EXPRESSED-RELATED"/>
    <property type="match status" value="1"/>
</dbReference>
<protein>
    <recommendedName>
        <fullName evidence="2">non-specific serine/threonine protein kinase</fullName>
        <ecNumber evidence="2">2.7.11.1</ecNumber>
    </recommendedName>
</protein>
<evidence type="ECO:0000256" key="6">
    <source>
        <dbReference type="ARBA" id="ARBA00022692"/>
    </source>
</evidence>
<dbReference type="SMART" id="SM00220">
    <property type="entry name" value="S_TKc"/>
    <property type="match status" value="1"/>
</dbReference>
<feature type="domain" description="Protein kinase" evidence="18">
    <location>
        <begin position="518"/>
        <end position="796"/>
    </location>
</feature>
<dbReference type="Gene3D" id="3.30.200.20">
    <property type="entry name" value="Phosphorylase Kinase, domain 1"/>
    <property type="match status" value="1"/>
</dbReference>
<dbReference type="InterPro" id="IPR017441">
    <property type="entry name" value="Protein_kinase_ATP_BS"/>
</dbReference>
<accession>A0ABP0TJF6</accession>
<feature type="binding site" evidence="15">
    <location>
        <position position="546"/>
    </location>
    <ligand>
        <name>ATP</name>
        <dbReference type="ChEBI" id="CHEBI:30616"/>
    </ligand>
</feature>
<dbReference type="EC" id="2.7.11.1" evidence="2"/>
<keyword evidence="5" id="KW-0808">Transferase</keyword>
<organism evidence="19 20">
    <name type="scientific">Sphagnum troendelagicum</name>
    <dbReference type="NCBI Taxonomy" id="128251"/>
    <lineage>
        <taxon>Eukaryota</taxon>
        <taxon>Viridiplantae</taxon>
        <taxon>Streptophyta</taxon>
        <taxon>Embryophyta</taxon>
        <taxon>Bryophyta</taxon>
        <taxon>Sphagnophytina</taxon>
        <taxon>Sphagnopsida</taxon>
        <taxon>Sphagnales</taxon>
        <taxon>Sphagnaceae</taxon>
        <taxon>Sphagnum</taxon>
    </lineage>
</organism>
<dbReference type="Proteomes" id="UP001497512">
    <property type="component" value="Chromosome 12"/>
</dbReference>
<dbReference type="Pfam" id="PF12799">
    <property type="entry name" value="LRR_4"/>
    <property type="match status" value="1"/>
</dbReference>
<evidence type="ECO:0000256" key="9">
    <source>
        <dbReference type="ARBA" id="ARBA00022777"/>
    </source>
</evidence>
<sequence>MLRYHEKVEPDMTMPRLRIFDVAVVALLLCVYVPFLTVLAQPGFISIDCGLNTANYTDSNNITWVPDTGYIFSGQNFDLIASDTKTLQNLRYFPQNRSKDCYVLPAIPNNTYMIRVNFLYLYDKYDREWRNDIEAVNPNSTFAISTNTVVDVQNPGWNVPELVMQSADSWPQGQALNLTTSYISPSMSNANYWVLFYFAEIVPVALNETRVFNLILNQEVISPNISIMSLSGGMYTTTEMVFNTSFTSTGTIQLVPHPDSQLGPILNALELFVVVSVPPEPNPTFISDVLAIESLKEAFNLTSWLGDPCVCTPYNWITCTNDTIPRVETLMLSNYNLTGIIPGAALSSLTALTQLWLDHNSLDGPIPNLSDLINLQSLRLQNNNITGDIPVTLASLPSLEELLLSNNNLSGTVPSALLNEGLILQDFGNPQLCNLTSGCPPSRGQNNTTHHNNTVLPVVGVFFVAAAIALVTIYVFCHKQSTRSGGGSVFRKGQGSEHPGGPNIAQEYSFAEVIAMTNKFNLILGEGSFGTVCYGKLPNGQEVAVKRLSGNSQQGAQAFYNEVDLLSSVHHKNLVALVGYCQEGKEQILIYEHMPSGTVHESLYGTAKAHNNLISWNTRLDIALNAAEGLEYLHTGCVPSIIHRDIKTSNILLSSNMTAKVAGFGLSKAVVNEGVSHVSTVVKGTTGYLDPEYYTTQQLTDKSDVFSFGVVLLELICGRPPIDTMSDDRMEWNIGGWVKPHIEAGAINNIIDKAMEDNYMLESIWKVAEIAVMSIAPFGINRPTMRQVVSDLREAIEIQTNRQSSYDVSSVSMQSNACFAPTIAKPTTTTMPRNNNHIQGSSPLVECMSSSSETNHLQTNFQASSSNPNVMDIPYAR</sequence>
<dbReference type="InterPro" id="IPR024788">
    <property type="entry name" value="Malectin-like_Carb-bd_dom"/>
</dbReference>
<comment type="catalytic activity">
    <reaction evidence="14">
        <text>L-seryl-[protein] + ATP = O-phospho-L-seryl-[protein] + ADP + H(+)</text>
        <dbReference type="Rhea" id="RHEA:17989"/>
        <dbReference type="Rhea" id="RHEA-COMP:9863"/>
        <dbReference type="Rhea" id="RHEA-COMP:11604"/>
        <dbReference type="ChEBI" id="CHEBI:15378"/>
        <dbReference type="ChEBI" id="CHEBI:29999"/>
        <dbReference type="ChEBI" id="CHEBI:30616"/>
        <dbReference type="ChEBI" id="CHEBI:83421"/>
        <dbReference type="ChEBI" id="CHEBI:456216"/>
        <dbReference type="EC" id="2.7.11.1"/>
    </reaction>
</comment>
<dbReference type="SUPFAM" id="SSF56112">
    <property type="entry name" value="Protein kinase-like (PK-like)"/>
    <property type="match status" value="1"/>
</dbReference>
<evidence type="ECO:0000313" key="19">
    <source>
        <dbReference type="EMBL" id="CAK9198145.1"/>
    </source>
</evidence>
<keyword evidence="7" id="KW-0677">Repeat</keyword>
<dbReference type="PROSITE" id="PS00107">
    <property type="entry name" value="PROTEIN_KINASE_ATP"/>
    <property type="match status" value="1"/>
</dbReference>
<feature type="region of interest" description="Disordered" evidence="16">
    <location>
        <begin position="825"/>
        <end position="847"/>
    </location>
</feature>
<keyword evidence="4" id="KW-0433">Leucine-rich repeat</keyword>
<reference evidence="19" key="1">
    <citation type="submission" date="2024-02" db="EMBL/GenBank/DDBJ databases">
        <authorList>
            <consortium name="ELIXIR-Norway"/>
            <consortium name="Elixir Norway"/>
        </authorList>
    </citation>
    <scope>NUCLEOTIDE SEQUENCE</scope>
</reference>
<gene>
    <name evidence="19" type="ORF">CSSPTR1EN2_LOCUS4290</name>
</gene>
<dbReference type="PROSITE" id="PS00108">
    <property type="entry name" value="PROTEIN_KINASE_ST"/>
    <property type="match status" value="1"/>
</dbReference>
<dbReference type="Gene3D" id="2.60.120.430">
    <property type="entry name" value="Galactose-binding lectin"/>
    <property type="match status" value="1"/>
</dbReference>
<evidence type="ECO:0000256" key="4">
    <source>
        <dbReference type="ARBA" id="ARBA00022614"/>
    </source>
</evidence>
<evidence type="ECO:0000256" key="12">
    <source>
        <dbReference type="ARBA" id="ARBA00023136"/>
    </source>
</evidence>
<evidence type="ECO:0000256" key="10">
    <source>
        <dbReference type="ARBA" id="ARBA00022840"/>
    </source>
</evidence>
<evidence type="ECO:0000256" key="13">
    <source>
        <dbReference type="ARBA" id="ARBA00047899"/>
    </source>
</evidence>
<comment type="catalytic activity">
    <reaction evidence="13">
        <text>L-threonyl-[protein] + ATP = O-phospho-L-threonyl-[protein] + ADP + H(+)</text>
        <dbReference type="Rhea" id="RHEA:46608"/>
        <dbReference type="Rhea" id="RHEA-COMP:11060"/>
        <dbReference type="Rhea" id="RHEA-COMP:11605"/>
        <dbReference type="ChEBI" id="CHEBI:15378"/>
        <dbReference type="ChEBI" id="CHEBI:30013"/>
        <dbReference type="ChEBI" id="CHEBI:30616"/>
        <dbReference type="ChEBI" id="CHEBI:61977"/>
        <dbReference type="ChEBI" id="CHEBI:456216"/>
        <dbReference type="EC" id="2.7.11.1"/>
    </reaction>
</comment>
<evidence type="ECO:0000256" key="1">
    <source>
        <dbReference type="ARBA" id="ARBA00004167"/>
    </source>
</evidence>
<name>A0ABP0TJF6_9BRYO</name>
<evidence type="ECO:0000313" key="20">
    <source>
        <dbReference type="Proteomes" id="UP001497512"/>
    </source>
</evidence>
<proteinExistence type="predicted"/>
<dbReference type="Gene3D" id="3.80.10.10">
    <property type="entry name" value="Ribonuclease Inhibitor"/>
    <property type="match status" value="1"/>
</dbReference>
<dbReference type="EMBL" id="OZ019904">
    <property type="protein sequence ID" value="CAK9198145.1"/>
    <property type="molecule type" value="Genomic_DNA"/>
</dbReference>
<evidence type="ECO:0000256" key="3">
    <source>
        <dbReference type="ARBA" id="ARBA00022527"/>
    </source>
</evidence>
<dbReference type="InterPro" id="IPR008271">
    <property type="entry name" value="Ser/Thr_kinase_AS"/>
</dbReference>
<dbReference type="Pfam" id="PF12819">
    <property type="entry name" value="Malectin_like"/>
    <property type="match status" value="2"/>
</dbReference>
<dbReference type="PANTHER" id="PTHR45631">
    <property type="entry name" value="OS07G0107800 PROTEIN-RELATED"/>
    <property type="match status" value="1"/>
</dbReference>
<feature type="transmembrane region" description="Helical" evidence="17">
    <location>
        <begin position="455"/>
        <end position="477"/>
    </location>
</feature>
<dbReference type="SUPFAM" id="SSF52058">
    <property type="entry name" value="L domain-like"/>
    <property type="match status" value="1"/>
</dbReference>
<keyword evidence="11 17" id="KW-1133">Transmembrane helix</keyword>
<dbReference type="InterPro" id="IPR011009">
    <property type="entry name" value="Kinase-like_dom_sf"/>
</dbReference>
<evidence type="ECO:0000256" key="17">
    <source>
        <dbReference type="SAM" id="Phobius"/>
    </source>
</evidence>
<dbReference type="InterPro" id="IPR025875">
    <property type="entry name" value="Leu-rich_rpt_4"/>
</dbReference>
<evidence type="ECO:0000256" key="5">
    <source>
        <dbReference type="ARBA" id="ARBA00022679"/>
    </source>
</evidence>
<keyword evidence="3" id="KW-0723">Serine/threonine-protein kinase</keyword>
<comment type="subcellular location">
    <subcellularLocation>
        <location evidence="1">Membrane</location>
        <topology evidence="1">Single-pass membrane protein</topology>
    </subcellularLocation>
</comment>
<keyword evidence="12 17" id="KW-0472">Membrane</keyword>
<evidence type="ECO:0000256" key="16">
    <source>
        <dbReference type="SAM" id="MobiDB-lite"/>
    </source>
</evidence>
<evidence type="ECO:0000259" key="18">
    <source>
        <dbReference type="PROSITE" id="PS50011"/>
    </source>
</evidence>
<dbReference type="InterPro" id="IPR001245">
    <property type="entry name" value="Ser-Thr/Tyr_kinase_cat_dom"/>
</dbReference>
<evidence type="ECO:0000256" key="8">
    <source>
        <dbReference type="ARBA" id="ARBA00022741"/>
    </source>
</evidence>
<evidence type="ECO:0000256" key="7">
    <source>
        <dbReference type="ARBA" id="ARBA00022737"/>
    </source>
</evidence>
<keyword evidence="10 15" id="KW-0067">ATP-binding</keyword>
<evidence type="ECO:0000256" key="15">
    <source>
        <dbReference type="PROSITE-ProRule" id="PRU10141"/>
    </source>
</evidence>
<keyword evidence="9" id="KW-0418">Kinase</keyword>
<evidence type="ECO:0000256" key="11">
    <source>
        <dbReference type="ARBA" id="ARBA00022989"/>
    </source>
</evidence>
<dbReference type="InterPro" id="IPR001611">
    <property type="entry name" value="Leu-rich_rpt"/>
</dbReference>
<evidence type="ECO:0000256" key="2">
    <source>
        <dbReference type="ARBA" id="ARBA00012513"/>
    </source>
</evidence>
<evidence type="ECO:0000256" key="14">
    <source>
        <dbReference type="ARBA" id="ARBA00048679"/>
    </source>
</evidence>